<dbReference type="InterPro" id="IPR007690">
    <property type="entry name" value="T2SS_GspM"/>
</dbReference>
<organism evidence="11 12">
    <name type="scientific">Viridibacterium curvum</name>
    <dbReference type="NCBI Taxonomy" id="1101404"/>
    <lineage>
        <taxon>Bacteria</taxon>
        <taxon>Pseudomonadati</taxon>
        <taxon>Pseudomonadota</taxon>
        <taxon>Betaproteobacteria</taxon>
        <taxon>Rhodocyclales</taxon>
        <taxon>Rhodocyclaceae</taxon>
        <taxon>Viridibacterium</taxon>
    </lineage>
</organism>
<gene>
    <name evidence="11" type="ORF">GCM10025770_06780</name>
</gene>
<evidence type="ECO:0000256" key="3">
    <source>
        <dbReference type="ARBA" id="ARBA00022448"/>
    </source>
</evidence>
<keyword evidence="12" id="KW-1185">Reference proteome</keyword>
<evidence type="ECO:0000256" key="5">
    <source>
        <dbReference type="ARBA" id="ARBA00022519"/>
    </source>
</evidence>
<evidence type="ECO:0000256" key="2">
    <source>
        <dbReference type="ARBA" id="ARBA00010637"/>
    </source>
</evidence>
<evidence type="ECO:0000313" key="12">
    <source>
        <dbReference type="Proteomes" id="UP001500547"/>
    </source>
</evidence>
<evidence type="ECO:0000256" key="9">
    <source>
        <dbReference type="ARBA" id="ARBA00023136"/>
    </source>
</evidence>
<name>A0ABP9QCY5_9RHOO</name>
<comment type="subcellular location">
    <subcellularLocation>
        <location evidence="1">Cell inner membrane</location>
        <topology evidence="1">Single-pass membrane protein</topology>
    </subcellularLocation>
</comment>
<comment type="caution">
    <text evidence="11">The sequence shown here is derived from an EMBL/GenBank/DDBJ whole genome shotgun (WGS) entry which is preliminary data.</text>
</comment>
<evidence type="ECO:0000256" key="10">
    <source>
        <dbReference type="SAM" id="Phobius"/>
    </source>
</evidence>
<evidence type="ECO:0000313" key="11">
    <source>
        <dbReference type="EMBL" id="GAA5159825.1"/>
    </source>
</evidence>
<feature type="transmembrane region" description="Helical" evidence="10">
    <location>
        <begin position="18"/>
        <end position="35"/>
    </location>
</feature>
<evidence type="ECO:0000256" key="7">
    <source>
        <dbReference type="ARBA" id="ARBA00022927"/>
    </source>
</evidence>
<accession>A0ABP9QCY5</accession>
<sequence length="156" mass="17268">MNALRERFDSMSQRERRILVVGGVAIIATLLWLLHDWQTSTHKKLDKALPRIEAQLATMQAEAAEISRLRSLPPLTVSDLKQTADAMQASAQTRGLSLTARSDGNQILVMGKPVNFDIWVSWLGETLRTSGLRLSYLDANQSPSGLALEARFAPLN</sequence>
<comment type="similarity">
    <text evidence="2">Belongs to the GSP M family.</text>
</comment>
<keyword evidence="9 10" id="KW-0472">Membrane</keyword>
<proteinExistence type="inferred from homology"/>
<dbReference type="EMBL" id="BAABLD010000002">
    <property type="protein sequence ID" value="GAA5159825.1"/>
    <property type="molecule type" value="Genomic_DNA"/>
</dbReference>
<evidence type="ECO:0008006" key="13">
    <source>
        <dbReference type="Google" id="ProtNLM"/>
    </source>
</evidence>
<evidence type="ECO:0000256" key="1">
    <source>
        <dbReference type="ARBA" id="ARBA00004377"/>
    </source>
</evidence>
<keyword evidence="7" id="KW-0653">Protein transport</keyword>
<evidence type="ECO:0000256" key="4">
    <source>
        <dbReference type="ARBA" id="ARBA00022475"/>
    </source>
</evidence>
<keyword evidence="4" id="KW-1003">Cell membrane</keyword>
<dbReference type="InterPro" id="IPR023229">
    <property type="entry name" value="T2SS_M_periplasmic_sf"/>
</dbReference>
<protein>
    <recommendedName>
        <fullName evidence="13">Type II secretion system protein M</fullName>
    </recommendedName>
</protein>
<keyword evidence="5" id="KW-0997">Cell inner membrane</keyword>
<dbReference type="Proteomes" id="UP001500547">
    <property type="component" value="Unassembled WGS sequence"/>
</dbReference>
<dbReference type="SUPFAM" id="SSF103054">
    <property type="entry name" value="General secretion pathway protein M, EpsM"/>
    <property type="match status" value="1"/>
</dbReference>
<reference evidence="12" key="1">
    <citation type="journal article" date="2019" name="Int. J. Syst. Evol. Microbiol.">
        <title>The Global Catalogue of Microorganisms (GCM) 10K type strain sequencing project: providing services to taxonomists for standard genome sequencing and annotation.</title>
        <authorList>
            <consortium name="The Broad Institute Genomics Platform"/>
            <consortium name="The Broad Institute Genome Sequencing Center for Infectious Disease"/>
            <person name="Wu L."/>
            <person name="Ma J."/>
        </authorList>
    </citation>
    <scope>NUCLEOTIDE SEQUENCE [LARGE SCALE GENOMIC DNA]</scope>
    <source>
        <strain evidence="12">JCM 18715</strain>
    </source>
</reference>
<keyword evidence="3" id="KW-0813">Transport</keyword>
<evidence type="ECO:0000256" key="8">
    <source>
        <dbReference type="ARBA" id="ARBA00022989"/>
    </source>
</evidence>
<keyword evidence="6 10" id="KW-0812">Transmembrane</keyword>
<dbReference type="RefSeq" id="WP_345531430.1">
    <property type="nucleotide sequence ID" value="NZ_BAABLD010000002.1"/>
</dbReference>
<keyword evidence="8 10" id="KW-1133">Transmembrane helix</keyword>
<dbReference type="Pfam" id="PF04612">
    <property type="entry name" value="T2SSM"/>
    <property type="match status" value="1"/>
</dbReference>
<evidence type="ECO:0000256" key="6">
    <source>
        <dbReference type="ARBA" id="ARBA00022692"/>
    </source>
</evidence>